<dbReference type="STRING" id="1047168.A0A0F4GIE0"/>
<keyword evidence="3" id="KW-1185">Reference proteome</keyword>
<dbReference type="EMBL" id="LAFY01000845">
    <property type="protein sequence ID" value="KJX95935.1"/>
    <property type="molecule type" value="Genomic_DNA"/>
</dbReference>
<evidence type="ECO:0000313" key="2">
    <source>
        <dbReference type="EMBL" id="KJX95935.1"/>
    </source>
</evidence>
<dbReference type="OrthoDB" id="542013at2759"/>
<dbReference type="InterPro" id="IPR036291">
    <property type="entry name" value="NAD(P)-bd_dom_sf"/>
</dbReference>
<sequence length="374" mass="41640">MASTKTRPQPAEIDLIPYDAPLSITEPTKAWLNSHGGSLRSEYRNTLPESTVPGCDLTNKWIIISGSNNGIGRDAALSFAKWGANLILACRDPPPHETHPTAVVEECLKVAKEAGHVSEIEWWELDNADLKSVESFAKRWLDTGRGLDVLCNNAGMGGSPGGSDAFLTKDGFEIVHQVNFLAHVLLTLSLLPSLAKTKDPRIVCTTSCFHYLGKYNIANFNGGPRMGGLDGVQYYQNNKLYFQIWLTELQHRLDTHPEYAHITINGVHPGYVNSGIWKLTGEGLVHTIKQFAVNVAASYIGIDTQQGSMCITNAATNEECWRKGGRYFNRVYETESMPHCRDRDARLRVWRKVDEELKLRDKGLLDVVGLWSTE</sequence>
<dbReference type="PANTHER" id="PTHR43157">
    <property type="entry name" value="PHOSPHATIDYLINOSITOL-GLYCAN BIOSYNTHESIS CLASS F PROTEIN-RELATED"/>
    <property type="match status" value="1"/>
</dbReference>
<dbReference type="Proteomes" id="UP000033647">
    <property type="component" value="Unassembled WGS sequence"/>
</dbReference>
<dbReference type="SUPFAM" id="SSF51735">
    <property type="entry name" value="NAD(P)-binding Rossmann-fold domains"/>
    <property type="match status" value="1"/>
</dbReference>
<gene>
    <name evidence="2" type="ORF">TI39_contig853g00002</name>
</gene>
<dbReference type="AlphaFoldDB" id="A0A0F4GIE0"/>
<keyword evidence="1" id="KW-0560">Oxidoreductase</keyword>
<accession>A0A0F4GIE0</accession>
<dbReference type="PRINTS" id="PR00081">
    <property type="entry name" value="GDHRDH"/>
</dbReference>
<dbReference type="InterPro" id="IPR002347">
    <property type="entry name" value="SDR_fam"/>
</dbReference>
<reference evidence="2 3" key="1">
    <citation type="submission" date="2015-03" db="EMBL/GenBank/DDBJ databases">
        <title>RNA-seq based gene annotation and comparative genomics of four Zymoseptoria species reveal species-specific pathogenicity related genes and transposable element activity.</title>
        <authorList>
            <person name="Grandaubert J."/>
            <person name="Bhattacharyya A."/>
            <person name="Stukenbrock E.H."/>
        </authorList>
    </citation>
    <scope>NUCLEOTIDE SEQUENCE [LARGE SCALE GENOMIC DNA]</scope>
    <source>
        <strain evidence="2 3">Zb18110</strain>
    </source>
</reference>
<name>A0A0F4GIE0_9PEZI</name>
<dbReference type="PANTHER" id="PTHR43157:SF31">
    <property type="entry name" value="PHOSPHATIDYLINOSITOL-GLYCAN BIOSYNTHESIS CLASS F PROTEIN"/>
    <property type="match status" value="1"/>
</dbReference>
<protein>
    <recommendedName>
        <fullName evidence="4">Short-chain dehydrogenase like protein</fullName>
    </recommendedName>
</protein>
<comment type="caution">
    <text evidence="2">The sequence shown here is derived from an EMBL/GenBank/DDBJ whole genome shotgun (WGS) entry which is preliminary data.</text>
</comment>
<dbReference type="Pfam" id="PF00106">
    <property type="entry name" value="adh_short"/>
    <property type="match status" value="1"/>
</dbReference>
<proteinExistence type="predicted"/>
<dbReference type="Gene3D" id="3.40.50.720">
    <property type="entry name" value="NAD(P)-binding Rossmann-like Domain"/>
    <property type="match status" value="1"/>
</dbReference>
<evidence type="ECO:0000256" key="1">
    <source>
        <dbReference type="ARBA" id="ARBA00023002"/>
    </source>
</evidence>
<organism evidence="2 3">
    <name type="scientific">Zymoseptoria brevis</name>
    <dbReference type="NCBI Taxonomy" id="1047168"/>
    <lineage>
        <taxon>Eukaryota</taxon>
        <taxon>Fungi</taxon>
        <taxon>Dikarya</taxon>
        <taxon>Ascomycota</taxon>
        <taxon>Pezizomycotina</taxon>
        <taxon>Dothideomycetes</taxon>
        <taxon>Dothideomycetidae</taxon>
        <taxon>Mycosphaerellales</taxon>
        <taxon>Mycosphaerellaceae</taxon>
        <taxon>Zymoseptoria</taxon>
    </lineage>
</organism>
<evidence type="ECO:0008006" key="4">
    <source>
        <dbReference type="Google" id="ProtNLM"/>
    </source>
</evidence>
<evidence type="ECO:0000313" key="3">
    <source>
        <dbReference type="Proteomes" id="UP000033647"/>
    </source>
</evidence>
<dbReference type="GO" id="GO:0016491">
    <property type="term" value="F:oxidoreductase activity"/>
    <property type="evidence" value="ECO:0007669"/>
    <property type="project" value="UniProtKB-KW"/>
</dbReference>